<dbReference type="SMART" id="SM00248">
    <property type="entry name" value="ANK"/>
    <property type="match status" value="3"/>
</dbReference>
<dbReference type="Proteomes" id="UP000322899">
    <property type="component" value="Unassembled WGS sequence"/>
</dbReference>
<dbReference type="AlphaFoldDB" id="A0A5A8EHY5"/>
<dbReference type="PRINTS" id="PR01415">
    <property type="entry name" value="ANKYRIN"/>
</dbReference>
<dbReference type="Gene3D" id="1.25.40.20">
    <property type="entry name" value="Ankyrin repeat-containing domain"/>
    <property type="match status" value="2"/>
</dbReference>
<feature type="repeat" description="ANK" evidence="3">
    <location>
        <begin position="45"/>
        <end position="77"/>
    </location>
</feature>
<protein>
    <submittedName>
        <fullName evidence="4">Uncharacterized protein</fullName>
    </submittedName>
</protein>
<dbReference type="EMBL" id="VLTO01000005">
    <property type="protein sequence ID" value="KAA0177229.1"/>
    <property type="molecule type" value="Genomic_DNA"/>
</dbReference>
<evidence type="ECO:0000313" key="5">
    <source>
        <dbReference type="Proteomes" id="UP000322899"/>
    </source>
</evidence>
<proteinExistence type="predicted"/>
<evidence type="ECO:0000256" key="3">
    <source>
        <dbReference type="PROSITE-ProRule" id="PRU00023"/>
    </source>
</evidence>
<accession>A0A5A8EHY5</accession>
<name>A0A5A8EHY5_CAFRO</name>
<dbReference type="OrthoDB" id="194358at2759"/>
<dbReference type="PROSITE" id="PS50088">
    <property type="entry name" value="ANK_REPEAT"/>
    <property type="match status" value="3"/>
</dbReference>
<feature type="repeat" description="ANK" evidence="3">
    <location>
        <begin position="78"/>
        <end position="110"/>
    </location>
</feature>
<dbReference type="PANTHER" id="PTHR24171">
    <property type="entry name" value="ANKYRIN REPEAT DOMAIN-CONTAINING PROTEIN 39-RELATED"/>
    <property type="match status" value="1"/>
</dbReference>
<comment type="caution">
    <text evidence="4">The sequence shown here is derived from an EMBL/GenBank/DDBJ whole genome shotgun (WGS) entry which is preliminary data.</text>
</comment>
<evidence type="ECO:0000256" key="1">
    <source>
        <dbReference type="ARBA" id="ARBA00022737"/>
    </source>
</evidence>
<dbReference type="PROSITE" id="PS50297">
    <property type="entry name" value="ANK_REP_REGION"/>
    <property type="match status" value="3"/>
</dbReference>
<reference evidence="4 5" key="1">
    <citation type="submission" date="2019-07" db="EMBL/GenBank/DDBJ databases">
        <title>Genomes of Cafeteria roenbergensis.</title>
        <authorList>
            <person name="Fischer M.G."/>
            <person name="Hackl T."/>
            <person name="Roman M."/>
        </authorList>
    </citation>
    <scope>NUCLEOTIDE SEQUENCE [LARGE SCALE GENOMIC DNA]</scope>
    <source>
        <strain evidence="4 5">E4-10P</strain>
    </source>
</reference>
<keyword evidence="1" id="KW-0677">Repeat</keyword>
<evidence type="ECO:0000256" key="2">
    <source>
        <dbReference type="ARBA" id="ARBA00023043"/>
    </source>
</evidence>
<sequence length="188" mass="20236">MTAAAATEDRLLLALANASDIGNTAEVSRLLDAGAPVHGMWPTAYGKAPLIRASANGHVGIVRMLLDRGASVDATDDYRTTALLWATKHGYVEIVRMLLDHGASVDATDDHGRTALMWASCCGRVEIVRMLLDRGASVDATDINGVNAVTISSCRECQTLLRGAERLPRWHRRHSLATWGHAANKLRG</sequence>
<evidence type="ECO:0000313" key="4">
    <source>
        <dbReference type="EMBL" id="KAA0177229.1"/>
    </source>
</evidence>
<feature type="repeat" description="ANK" evidence="3">
    <location>
        <begin position="111"/>
        <end position="143"/>
    </location>
</feature>
<dbReference type="SUPFAM" id="SSF48403">
    <property type="entry name" value="Ankyrin repeat"/>
    <property type="match status" value="1"/>
</dbReference>
<dbReference type="InterPro" id="IPR002110">
    <property type="entry name" value="Ankyrin_rpt"/>
</dbReference>
<organism evidence="4 5">
    <name type="scientific">Cafeteria roenbergensis</name>
    <name type="common">Marine flagellate</name>
    <dbReference type="NCBI Taxonomy" id="33653"/>
    <lineage>
        <taxon>Eukaryota</taxon>
        <taxon>Sar</taxon>
        <taxon>Stramenopiles</taxon>
        <taxon>Bigyra</taxon>
        <taxon>Opalozoa</taxon>
        <taxon>Bicosoecida</taxon>
        <taxon>Cafeteriaceae</taxon>
        <taxon>Cafeteria</taxon>
    </lineage>
</organism>
<dbReference type="PANTHER" id="PTHR24171:SF9">
    <property type="entry name" value="ANKYRIN REPEAT DOMAIN-CONTAINING PROTEIN 39"/>
    <property type="match status" value="1"/>
</dbReference>
<dbReference type="Pfam" id="PF12796">
    <property type="entry name" value="Ank_2"/>
    <property type="match status" value="1"/>
</dbReference>
<keyword evidence="2 3" id="KW-0040">ANK repeat</keyword>
<dbReference type="InterPro" id="IPR036770">
    <property type="entry name" value="Ankyrin_rpt-contain_sf"/>
</dbReference>
<gene>
    <name evidence="4" type="ORF">FNF27_01557</name>
</gene>